<dbReference type="Gene3D" id="3.40.50.300">
    <property type="entry name" value="P-loop containing nucleotide triphosphate hydrolases"/>
    <property type="match status" value="1"/>
</dbReference>
<dbReference type="Proteomes" id="UP001230188">
    <property type="component" value="Unassembled WGS sequence"/>
</dbReference>
<keyword evidence="7" id="KW-1133">Transmembrane helix</keyword>
<dbReference type="Pfam" id="PF00301">
    <property type="entry name" value="Rubredoxin"/>
    <property type="match status" value="1"/>
</dbReference>
<dbReference type="GO" id="GO:0016787">
    <property type="term" value="F:hydrolase activity"/>
    <property type="evidence" value="ECO:0007669"/>
    <property type="project" value="UniProtKB-KW"/>
</dbReference>
<dbReference type="CDD" id="cd00730">
    <property type="entry name" value="rubredoxin"/>
    <property type="match status" value="1"/>
</dbReference>
<name>A0AAD7UI40_9STRA</name>
<dbReference type="AlphaFoldDB" id="A0AAD7UI40"/>
<dbReference type="Gene3D" id="2.20.28.10">
    <property type="match status" value="1"/>
</dbReference>
<evidence type="ECO:0000259" key="8">
    <source>
        <dbReference type="SMART" id="SM00833"/>
    </source>
</evidence>
<protein>
    <recommendedName>
        <fullName evidence="8">CobW C-terminal domain-containing protein</fullName>
    </recommendedName>
</protein>
<keyword evidence="2" id="KW-0378">Hydrolase</keyword>
<dbReference type="Gene3D" id="3.30.1220.10">
    <property type="entry name" value="CobW-like, C-terminal domain"/>
    <property type="match status" value="1"/>
</dbReference>
<dbReference type="SUPFAM" id="SSF90002">
    <property type="entry name" value="Hypothetical protein YjiA, C-terminal domain"/>
    <property type="match status" value="1"/>
</dbReference>
<dbReference type="PANTHER" id="PTHR43603">
    <property type="entry name" value="COBW DOMAIN-CONTAINING PROTEIN DDB_G0274527"/>
    <property type="match status" value="1"/>
</dbReference>
<dbReference type="GO" id="GO:0000166">
    <property type="term" value="F:nucleotide binding"/>
    <property type="evidence" value="ECO:0007669"/>
    <property type="project" value="UniProtKB-KW"/>
</dbReference>
<evidence type="ECO:0000313" key="10">
    <source>
        <dbReference type="Proteomes" id="UP001230188"/>
    </source>
</evidence>
<evidence type="ECO:0000256" key="5">
    <source>
        <dbReference type="ARBA" id="ARBA00049117"/>
    </source>
</evidence>
<keyword evidence="10" id="KW-1185">Reference proteome</keyword>
<dbReference type="InterPro" id="IPR027417">
    <property type="entry name" value="P-loop_NTPase"/>
</dbReference>
<feature type="domain" description="CobW C-terminal" evidence="8">
    <location>
        <begin position="782"/>
        <end position="909"/>
    </location>
</feature>
<feature type="transmembrane region" description="Helical" evidence="7">
    <location>
        <begin position="318"/>
        <end position="337"/>
    </location>
</feature>
<feature type="transmembrane region" description="Helical" evidence="7">
    <location>
        <begin position="390"/>
        <end position="408"/>
    </location>
</feature>
<evidence type="ECO:0000256" key="3">
    <source>
        <dbReference type="ARBA" id="ARBA00023186"/>
    </source>
</evidence>
<feature type="transmembrane region" description="Helical" evidence="7">
    <location>
        <begin position="428"/>
        <end position="450"/>
    </location>
</feature>
<dbReference type="Pfam" id="PF02492">
    <property type="entry name" value="cobW"/>
    <property type="match status" value="1"/>
</dbReference>
<keyword evidence="7" id="KW-0472">Membrane</keyword>
<evidence type="ECO:0000256" key="4">
    <source>
        <dbReference type="ARBA" id="ARBA00034320"/>
    </source>
</evidence>
<dbReference type="InterPro" id="IPR037185">
    <property type="entry name" value="EmrE-like"/>
</dbReference>
<evidence type="ECO:0000256" key="7">
    <source>
        <dbReference type="SAM" id="Phobius"/>
    </source>
</evidence>
<dbReference type="InterPro" id="IPR003495">
    <property type="entry name" value="CobW/HypB/UreG_nucleotide-bd"/>
</dbReference>
<dbReference type="SUPFAM" id="SSF52540">
    <property type="entry name" value="P-loop containing nucleoside triphosphate hydrolases"/>
    <property type="match status" value="1"/>
</dbReference>
<feature type="compositionally biased region" description="Basic and acidic residues" evidence="6">
    <location>
        <begin position="1122"/>
        <end position="1132"/>
    </location>
</feature>
<dbReference type="InterPro" id="IPR011629">
    <property type="entry name" value="CobW-like_C"/>
</dbReference>
<feature type="compositionally biased region" description="Basic residues" evidence="6">
    <location>
        <begin position="1133"/>
        <end position="1151"/>
    </location>
</feature>
<sequence length="1151" mass="123978">MSSSSTGTRSCAPTTTASGAAATLSTALCATSSALGPRFFFMFSHCTQRSWIATRCDSVTLRRPCGSCHACKSSGRCESGTRAGRRAPPDDDDDDDDAAASCWTLVLGLAGGRAHLAVAVDGEAASLIQEAMRLVRAKEGGATLKVCAYKYDPAVPIAGIAPGTAFKDLPASWRCPTFTKAACDLGLPLRLVVAVLYGLCTVKVVELRLNAFVFCGLAFAIRLVTMTPLWAWLRRRHLHKEHHKTSSDSSSGTAGRRAALATLATLVALGFCFALDALLFFTAVTLLPLGVVLTIFSVYPVISLWLGAARDAIAPSRAATLGSCVCLAGVAVTYRPWATKKGEGSTRSGEGYVMSLAVAAIEAVMPFLFERVTRKASWLRWYDQSEAVSAATVGLALPVLVGFARLALGPEAVGLARSRRRVYAAHAFDVVASAGAMAMAGLLLAACYAVTKDVVRAAMAGFSEVPVSFVIQLCILRQPTNLYQIAGAIAVLSGLVPILREKKRTTQAPRQSGEGSRVDARRRSQWMPLPVTVLSGFLGAGKTTLLKHILENRDGLRVAVIVNDMAEVNVDANLIVDQGSLVQAEEKLVALSNGCICCTLREDLFVEVAKLAARPEGVEHVLIESSGISEPLPVAETFTFKDANGSSLSDVARLDAMVTVVDGASFLDELRAADELRTRGWEVSAEDARTVAQLFCDQLEFANVIVANKMDLLDERGRARLRAILRRCNPGAQLIEATWGRVEPKRLLGTGLFDLAEAEQHPDWLKEARVGEHPPETDEYGISSITFRSRRPLNVRRFEGLMASMERRAEEEVVGGGQSHHRLDAAARVLRAKGLVWLATQQSHWQQATASLAGRHFTIAFGAPWSAAIDSRGTEALWQEPWGDRRTELVVIGQDMEHAALTAALEACVATDDEMAAYASTFLEAQPFDVLDEKRIPGAPADLAERIKRYEIEILAPKKKKTQILAAAPVSTDVLSAHGCIAVFQGDGAAPDDGTAGGASPGRVARFRVERYLKYAHLFPELASGLVEAFDLPLASADAQTAILADQTSGDALSSTIAQLKKGDRVELEWLQIRVETRTVVDEDRYSIVEQCQKLVKLDAKAEGVLLQEFPQPQIMIRKHQRPEGQKDEAKTKNGKTGKKKKKGKKGRAKG</sequence>
<gene>
    <name evidence="9" type="ORF">CTAYLR_007352</name>
</gene>
<feature type="region of interest" description="Disordered" evidence="6">
    <location>
        <begin position="1113"/>
        <end position="1151"/>
    </location>
</feature>
<keyword evidence="3" id="KW-0143">Chaperone</keyword>
<organism evidence="9 10">
    <name type="scientific">Chrysophaeum taylorii</name>
    <dbReference type="NCBI Taxonomy" id="2483200"/>
    <lineage>
        <taxon>Eukaryota</taxon>
        <taxon>Sar</taxon>
        <taxon>Stramenopiles</taxon>
        <taxon>Ochrophyta</taxon>
        <taxon>Pelagophyceae</taxon>
        <taxon>Pelagomonadales</taxon>
        <taxon>Pelagomonadaceae</taxon>
        <taxon>Chrysophaeum</taxon>
    </lineage>
</organism>
<evidence type="ECO:0000256" key="1">
    <source>
        <dbReference type="ARBA" id="ARBA00022741"/>
    </source>
</evidence>
<dbReference type="SUPFAM" id="SSF103481">
    <property type="entry name" value="Multidrug resistance efflux transporter EmrE"/>
    <property type="match status" value="1"/>
</dbReference>
<dbReference type="CDD" id="cd03112">
    <property type="entry name" value="CobW-like"/>
    <property type="match status" value="1"/>
</dbReference>
<dbReference type="EMBL" id="JAQMWT010000230">
    <property type="protein sequence ID" value="KAJ8607189.1"/>
    <property type="molecule type" value="Genomic_DNA"/>
</dbReference>
<feature type="transmembrane region" description="Helical" evidence="7">
    <location>
        <begin position="254"/>
        <end position="280"/>
    </location>
</feature>
<dbReference type="SUPFAM" id="SSF57802">
    <property type="entry name" value="Rubredoxin-like"/>
    <property type="match status" value="1"/>
</dbReference>
<keyword evidence="7" id="KW-0812">Transmembrane</keyword>
<feature type="transmembrane region" description="Helical" evidence="7">
    <location>
        <begin position="211"/>
        <end position="233"/>
    </location>
</feature>
<comment type="similarity">
    <text evidence="4">Belongs to the SIMIBI class G3E GTPase family. ZNG1 subfamily.</text>
</comment>
<dbReference type="InterPro" id="IPR051927">
    <property type="entry name" value="Zn_Chap_cDPG_Synth"/>
</dbReference>
<comment type="caution">
    <text evidence="9">The sequence shown here is derived from an EMBL/GenBank/DDBJ whole genome shotgun (WGS) entry which is preliminary data.</text>
</comment>
<evidence type="ECO:0000313" key="9">
    <source>
        <dbReference type="EMBL" id="KAJ8607189.1"/>
    </source>
</evidence>
<dbReference type="SMART" id="SM00833">
    <property type="entry name" value="CobW_C"/>
    <property type="match status" value="1"/>
</dbReference>
<dbReference type="PANTHER" id="PTHR43603:SF1">
    <property type="entry name" value="ZINC-REGULATED GTPASE METALLOPROTEIN ACTIVATOR 1"/>
    <property type="match status" value="1"/>
</dbReference>
<dbReference type="InterPro" id="IPR036627">
    <property type="entry name" value="CobW-likC_sf"/>
</dbReference>
<comment type="catalytic activity">
    <reaction evidence="5">
        <text>GTP + H2O = GDP + phosphate + H(+)</text>
        <dbReference type="Rhea" id="RHEA:19669"/>
        <dbReference type="ChEBI" id="CHEBI:15377"/>
        <dbReference type="ChEBI" id="CHEBI:15378"/>
        <dbReference type="ChEBI" id="CHEBI:37565"/>
        <dbReference type="ChEBI" id="CHEBI:43474"/>
        <dbReference type="ChEBI" id="CHEBI:58189"/>
    </reaction>
    <physiologicalReaction direction="left-to-right" evidence="5">
        <dbReference type="Rhea" id="RHEA:19670"/>
    </physiologicalReaction>
</comment>
<dbReference type="GO" id="GO:0005506">
    <property type="term" value="F:iron ion binding"/>
    <property type="evidence" value="ECO:0007669"/>
    <property type="project" value="InterPro"/>
</dbReference>
<feature type="region of interest" description="Disordered" evidence="6">
    <location>
        <begin position="71"/>
        <end position="95"/>
    </location>
</feature>
<dbReference type="InterPro" id="IPR024935">
    <property type="entry name" value="Rubredoxin_dom"/>
</dbReference>
<accession>A0AAD7UI40</accession>
<evidence type="ECO:0000256" key="2">
    <source>
        <dbReference type="ARBA" id="ARBA00022801"/>
    </source>
</evidence>
<proteinExistence type="inferred from homology"/>
<evidence type="ECO:0000256" key="6">
    <source>
        <dbReference type="SAM" id="MobiDB-lite"/>
    </source>
</evidence>
<keyword evidence="1" id="KW-0547">Nucleotide-binding</keyword>
<dbReference type="Pfam" id="PF07683">
    <property type="entry name" value="CobW_C"/>
    <property type="match status" value="1"/>
</dbReference>
<feature type="transmembrane region" description="Helical" evidence="7">
    <location>
        <begin position="286"/>
        <end position="306"/>
    </location>
</feature>
<feature type="transmembrane region" description="Helical" evidence="7">
    <location>
        <begin position="349"/>
        <end position="369"/>
    </location>
</feature>
<reference evidence="9" key="1">
    <citation type="submission" date="2023-01" db="EMBL/GenBank/DDBJ databases">
        <title>Metagenome sequencing of chrysophaentin producing Chrysophaeum taylorii.</title>
        <authorList>
            <person name="Davison J."/>
            <person name="Bewley C."/>
        </authorList>
    </citation>
    <scope>NUCLEOTIDE SEQUENCE</scope>
    <source>
        <strain evidence="9">NIES-1699</strain>
    </source>
</reference>